<dbReference type="Pfam" id="PF00520">
    <property type="entry name" value="Ion_trans"/>
    <property type="match status" value="1"/>
</dbReference>
<evidence type="ECO:0000256" key="4">
    <source>
        <dbReference type="ARBA" id="ARBA00022692"/>
    </source>
</evidence>
<evidence type="ECO:0000256" key="6">
    <source>
        <dbReference type="ARBA" id="ARBA00022989"/>
    </source>
</evidence>
<keyword evidence="11" id="KW-0407">Ion channel</keyword>
<evidence type="ECO:0000256" key="3">
    <source>
        <dbReference type="ARBA" id="ARBA00022606"/>
    </source>
</evidence>
<feature type="transmembrane region" description="Helical" evidence="13">
    <location>
        <begin position="848"/>
        <end position="866"/>
    </location>
</feature>
<feature type="repeat" description="ANK" evidence="12">
    <location>
        <begin position="375"/>
        <end position="407"/>
    </location>
</feature>
<evidence type="ECO:0000256" key="13">
    <source>
        <dbReference type="SAM" id="Phobius"/>
    </source>
</evidence>
<feature type="transmembrane region" description="Helical" evidence="13">
    <location>
        <begin position="966"/>
        <end position="988"/>
    </location>
</feature>
<keyword evidence="16" id="KW-1185">Reference proteome</keyword>
<dbReference type="GO" id="GO:1902495">
    <property type="term" value="C:transmembrane transporter complex"/>
    <property type="evidence" value="ECO:0007669"/>
    <property type="project" value="TreeGrafter"/>
</dbReference>
<feature type="transmembrane region" description="Helical" evidence="13">
    <location>
        <begin position="886"/>
        <end position="908"/>
    </location>
</feature>
<dbReference type="SUPFAM" id="SSF48403">
    <property type="entry name" value="Ankyrin repeat"/>
    <property type="match status" value="2"/>
</dbReference>
<dbReference type="InterPro" id="IPR005821">
    <property type="entry name" value="Ion_trans_dom"/>
</dbReference>
<gene>
    <name evidence="15" type="primary">Trpa1</name>
    <name evidence="15" type="ORF">AWC38_SpisGene17815</name>
</gene>
<comment type="caution">
    <text evidence="15">The sequence shown here is derived from an EMBL/GenBank/DDBJ whole genome shotgun (WGS) entry which is preliminary data.</text>
</comment>
<keyword evidence="2" id="KW-0813">Transport</keyword>
<evidence type="ECO:0000256" key="8">
    <source>
        <dbReference type="ARBA" id="ARBA00023065"/>
    </source>
</evidence>
<keyword evidence="15" id="KW-0675">Receptor</keyword>
<keyword evidence="8" id="KW-0406">Ion transport</keyword>
<evidence type="ECO:0000313" key="16">
    <source>
        <dbReference type="Proteomes" id="UP000225706"/>
    </source>
</evidence>
<feature type="repeat" description="ANK" evidence="12">
    <location>
        <begin position="543"/>
        <end position="575"/>
    </location>
</feature>
<dbReference type="InterPro" id="IPR002110">
    <property type="entry name" value="Ankyrin_rpt"/>
</dbReference>
<dbReference type="OrthoDB" id="1661883at2759"/>
<reference evidence="16" key="1">
    <citation type="journal article" date="2017" name="bioRxiv">
        <title>Comparative analysis of the genomes of Stylophora pistillata and Acropora digitifera provides evidence for extensive differences between species of corals.</title>
        <authorList>
            <person name="Voolstra C.R."/>
            <person name="Li Y."/>
            <person name="Liew Y.J."/>
            <person name="Baumgarten S."/>
            <person name="Zoccola D."/>
            <person name="Flot J.-F."/>
            <person name="Tambutte S."/>
            <person name="Allemand D."/>
            <person name="Aranda M."/>
        </authorList>
    </citation>
    <scope>NUCLEOTIDE SEQUENCE [LARGE SCALE GENOMIC DNA]</scope>
</reference>
<evidence type="ECO:0000256" key="12">
    <source>
        <dbReference type="PROSITE-ProRule" id="PRU00023"/>
    </source>
</evidence>
<name>A0A2B4RKZ0_STYPI</name>
<dbReference type="Pfam" id="PF12796">
    <property type="entry name" value="Ank_2"/>
    <property type="match status" value="5"/>
</dbReference>
<dbReference type="PANTHER" id="PTHR47143:SF1">
    <property type="entry name" value="ION_TRANS DOMAIN-CONTAINING PROTEIN"/>
    <property type="match status" value="1"/>
</dbReference>
<dbReference type="InterPro" id="IPR052076">
    <property type="entry name" value="TRP_cation_channel"/>
</dbReference>
<sequence>MDGSSLNLIDHLDHINLGEHEATDFGMRVLDSKSNKTGAHLGKFSVSDGIKRSISNAVERNMNTSSMDIFEACREGDFAILNFLLENNEIDVNKLSESGLAPLHYAARNDHGQVIQLLIDHGADPNVTATMENKLLSPLHFASWYDTAEAVNALIDNKSNVECSAVFGQKPLHFAVTRASVELVKILLTKGKANPNSHDNLHFTALHLAAQRGRLDIIKMLLTHGANLRTQNDEGDTAVHIAAREGRDEALKHLLQRASLDGISCKDLLNSENFESKSCLHLAVDGGHVEAAIVCIEYGADPRTVTKRNLPLHVASSTGNLPMVKFLLSQDLIHVDEEDYEGMTPILRASLSGHVEIIEHLINKGAAICPLPDSTAPSPLMCAVKRGHHKAAVFLIKRGSPIDLRDAHQRTCLHVAAYSANADTVDIILENGGMCLIDSLDRDNRTPLHYAAAKGSLQIVEKLLKAGASIDIKDEEEKIPVHMATESGSLACVKVLLEADPKTLSSTEYRLRAPLHYAAYEGHFELAKFLLDKGANPDQRDENHLTPLIIATRLNHYNTAALLLDYGAKLEACSKNRTTPIDLAAHFGHARIVRLLLDRGADVKNKSSFGKGCLDSAIKGNRPETCMEIVKHKRWKECVEVKDDEGFCMMKHLIVKFPEVAKVVMVKCIKTSDHMRTDVEYSKSFNFTFLDPIPGEQTKTGERYFGPKLMLKHGHRDLILHPLTRELMKVKRLSLRLKYFYLAAFIYTSFTLILTFLLLCLNSQSIDRQRNSTSEFSREFCPSYGFTVSRMVTSVISGVSLLSHIYRIYVEKWSYWMDISNILELVSFSAAIITVASRKIWHNERFEFSFAILAVLLSYLTMMSYLQSSFKAGIYVTMMFEVLRTLLMVCAVFSILLFGFALVFHVLLSKEANASRRGIHLSSNGEDPFGRLDLAILKVMDMMVGELEYSNFFVDNTLYLPDLTRFIFAAFCCLVPIVFMNLLIGLAVGDIESIQKNAEVKLLAIEIEDVYTFERRLPKCLLRRFHKLSVTKYPNKKRHLWDAGLMNIRRLISGRKDNSSLEEDDPCNWEEKASAFCQRIGALEQKVERINTSLENQTEMLEKVVKLLSGRENFPPVIEDVENQPSNTSIDVKL</sequence>
<evidence type="ECO:0000256" key="11">
    <source>
        <dbReference type="ARBA" id="ARBA00023303"/>
    </source>
</evidence>
<feature type="repeat" description="ANK" evidence="12">
    <location>
        <begin position="98"/>
        <end position="130"/>
    </location>
</feature>
<proteinExistence type="predicted"/>
<feature type="repeat" description="ANK" evidence="12">
    <location>
        <begin position="576"/>
        <end position="608"/>
    </location>
</feature>
<feature type="repeat" description="ANK" evidence="12">
    <location>
        <begin position="510"/>
        <end position="542"/>
    </location>
</feature>
<organism evidence="15 16">
    <name type="scientific">Stylophora pistillata</name>
    <name type="common">Smooth cauliflower coral</name>
    <dbReference type="NCBI Taxonomy" id="50429"/>
    <lineage>
        <taxon>Eukaryota</taxon>
        <taxon>Metazoa</taxon>
        <taxon>Cnidaria</taxon>
        <taxon>Anthozoa</taxon>
        <taxon>Hexacorallia</taxon>
        <taxon>Scleractinia</taxon>
        <taxon>Astrocoeniina</taxon>
        <taxon>Pocilloporidae</taxon>
        <taxon>Stylophora</taxon>
    </lineage>
</organism>
<keyword evidence="7 12" id="KW-0040">ANK repeat</keyword>
<evidence type="ECO:0000256" key="1">
    <source>
        <dbReference type="ARBA" id="ARBA00004141"/>
    </source>
</evidence>
<comment type="subcellular location">
    <subcellularLocation>
        <location evidence="1">Membrane</location>
        <topology evidence="1">Multi-pass membrane protein</topology>
    </subcellularLocation>
</comment>
<dbReference type="AlphaFoldDB" id="A0A2B4RKZ0"/>
<keyword evidence="6 13" id="KW-1133">Transmembrane helix</keyword>
<dbReference type="PROSITE" id="PS50297">
    <property type="entry name" value="ANK_REP_REGION"/>
    <property type="match status" value="8"/>
</dbReference>
<feature type="repeat" description="ANK" evidence="12">
    <location>
        <begin position="275"/>
        <end position="307"/>
    </location>
</feature>
<feature type="domain" description="Ion transport" evidence="14">
    <location>
        <begin position="749"/>
        <end position="998"/>
    </location>
</feature>
<dbReference type="SMART" id="SM00248">
    <property type="entry name" value="ANK"/>
    <property type="match status" value="17"/>
</dbReference>
<evidence type="ECO:0000256" key="2">
    <source>
        <dbReference type="ARBA" id="ARBA00022448"/>
    </source>
</evidence>
<dbReference type="Proteomes" id="UP000225706">
    <property type="component" value="Unassembled WGS sequence"/>
</dbReference>
<evidence type="ECO:0000256" key="7">
    <source>
        <dbReference type="ARBA" id="ARBA00023043"/>
    </source>
</evidence>
<dbReference type="Gene3D" id="1.25.40.20">
    <property type="entry name" value="Ankyrin repeat-containing domain"/>
    <property type="match status" value="5"/>
</dbReference>
<feature type="repeat" description="ANK" evidence="12">
    <location>
        <begin position="341"/>
        <end position="368"/>
    </location>
</feature>
<evidence type="ECO:0000259" key="14">
    <source>
        <dbReference type="Pfam" id="PF00520"/>
    </source>
</evidence>
<dbReference type="GO" id="GO:0005216">
    <property type="term" value="F:monoatomic ion channel activity"/>
    <property type="evidence" value="ECO:0007669"/>
    <property type="project" value="InterPro"/>
</dbReference>
<dbReference type="InterPro" id="IPR036770">
    <property type="entry name" value="Ankyrin_rpt-contain_sf"/>
</dbReference>
<keyword evidence="5" id="KW-0677">Repeat</keyword>
<feature type="repeat" description="ANK" evidence="12">
    <location>
        <begin position="443"/>
        <end position="475"/>
    </location>
</feature>
<feature type="transmembrane region" description="Helical" evidence="13">
    <location>
        <begin position="739"/>
        <end position="762"/>
    </location>
</feature>
<dbReference type="STRING" id="50429.A0A2B4RKZ0"/>
<keyword evidence="4 13" id="KW-0812">Transmembrane</keyword>
<keyword evidence="3" id="KW-0716">Sensory transduction</keyword>
<evidence type="ECO:0000256" key="5">
    <source>
        <dbReference type="ARBA" id="ARBA00022737"/>
    </source>
</evidence>
<dbReference type="Pfam" id="PF00023">
    <property type="entry name" value="Ank"/>
    <property type="match status" value="2"/>
</dbReference>
<dbReference type="EMBL" id="LSMT01000446">
    <property type="protein sequence ID" value="PFX17836.1"/>
    <property type="molecule type" value="Genomic_DNA"/>
</dbReference>
<feature type="repeat" description="ANK" evidence="12">
    <location>
        <begin position="201"/>
        <end position="233"/>
    </location>
</feature>
<keyword evidence="9 13" id="KW-0472">Membrane</keyword>
<evidence type="ECO:0000256" key="10">
    <source>
        <dbReference type="ARBA" id="ARBA00023180"/>
    </source>
</evidence>
<dbReference type="PRINTS" id="PR01415">
    <property type="entry name" value="ANKYRIN"/>
</dbReference>
<keyword evidence="10" id="KW-0325">Glycoprotein</keyword>
<protein>
    <submittedName>
        <fullName evidence="15">Transient receptor potential cation channel subfamily A member 1</fullName>
    </submittedName>
</protein>
<evidence type="ECO:0000313" key="15">
    <source>
        <dbReference type="EMBL" id="PFX17836.1"/>
    </source>
</evidence>
<accession>A0A2B4RKZ0</accession>
<evidence type="ECO:0000256" key="9">
    <source>
        <dbReference type="ARBA" id="ARBA00023136"/>
    </source>
</evidence>
<feature type="repeat" description="ANK" evidence="12">
    <location>
        <begin position="167"/>
        <end position="191"/>
    </location>
</feature>
<dbReference type="PANTHER" id="PTHR47143">
    <property type="entry name" value="TRANSIENT RECEPTOR POTENTIAL CATION CHANNEL PROTEIN PAINLESS"/>
    <property type="match status" value="1"/>
</dbReference>
<feature type="repeat" description="ANK" evidence="12">
    <location>
        <begin position="234"/>
        <end position="259"/>
    </location>
</feature>
<dbReference type="PROSITE" id="PS50088">
    <property type="entry name" value="ANK_REPEAT"/>
    <property type="match status" value="11"/>
</dbReference>